<proteinExistence type="predicted"/>
<keyword evidence="2" id="KW-1133">Transmembrane helix</keyword>
<protein>
    <submittedName>
        <fullName evidence="3">Uncharacterized protein</fullName>
    </submittedName>
</protein>
<keyword evidence="2" id="KW-0812">Transmembrane</keyword>
<feature type="transmembrane region" description="Helical" evidence="2">
    <location>
        <begin position="156"/>
        <end position="175"/>
    </location>
</feature>
<evidence type="ECO:0000313" key="3">
    <source>
        <dbReference type="EMBL" id="CDM94233.1"/>
    </source>
</evidence>
<dbReference type="RefSeq" id="WP_008049582.1">
    <property type="nucleotide sequence ID" value="NZ_FO818640.1"/>
</dbReference>
<evidence type="ECO:0000313" key="4">
    <source>
        <dbReference type="Proteomes" id="UP000032946"/>
    </source>
</evidence>
<keyword evidence="4" id="KW-1185">Reference proteome</keyword>
<gene>
    <name evidence="3" type="ORF">ARTHRO_11907</name>
</gene>
<feature type="region of interest" description="Disordered" evidence="1">
    <location>
        <begin position="1"/>
        <end position="23"/>
    </location>
</feature>
<feature type="transmembrane region" description="Helical" evidence="2">
    <location>
        <begin position="117"/>
        <end position="135"/>
    </location>
</feature>
<dbReference type="AlphaFoldDB" id="A0A9P1P005"/>
<dbReference type="EMBL" id="FO818640">
    <property type="protein sequence ID" value="CDM94233.1"/>
    <property type="molecule type" value="Genomic_DNA"/>
</dbReference>
<keyword evidence="2" id="KW-0472">Membrane</keyword>
<accession>A0A9P1P005</accession>
<dbReference type="Proteomes" id="UP000032946">
    <property type="component" value="Chromosome"/>
</dbReference>
<reference evidence="3 4" key="1">
    <citation type="submission" date="2014-02" db="EMBL/GenBank/DDBJ databases">
        <authorList>
            <person name="Genoscope - CEA"/>
        </authorList>
    </citation>
    <scope>NUCLEOTIDE SEQUENCE [LARGE SCALE GENOMIC DNA]</scope>
    <source>
        <strain evidence="3 4">PCC 8005</strain>
    </source>
</reference>
<evidence type="ECO:0000256" key="2">
    <source>
        <dbReference type="SAM" id="Phobius"/>
    </source>
</evidence>
<organism evidence="3 4">
    <name type="scientific">Limnospira indica PCC 8005</name>
    <dbReference type="NCBI Taxonomy" id="376219"/>
    <lineage>
        <taxon>Bacteria</taxon>
        <taxon>Bacillati</taxon>
        <taxon>Cyanobacteriota</taxon>
        <taxon>Cyanophyceae</taxon>
        <taxon>Oscillatoriophycideae</taxon>
        <taxon>Oscillatoriales</taxon>
        <taxon>Sirenicapillariaceae</taxon>
        <taxon>Limnospira</taxon>
    </lineage>
</organism>
<evidence type="ECO:0000256" key="1">
    <source>
        <dbReference type="SAM" id="MobiDB-lite"/>
    </source>
</evidence>
<name>A0A9P1P005_9CYAN</name>
<sequence>MNYRNSDLPKANRQTSSPKKPTVEDLILYIQESGKYAELVEKAKNPSPSQKKPKKLRKLIKPLQGLVIANPKDFRGRAIVSNNLEKDSERTACLVTISGGINGATSFPLLYYAFRDLGVLGVPVTLLVNGLLLKYTNGAATAVSARKPYGRSWSNWAIAGMISINTILSLIAAVGTELLLNPSGLTQLKAQELSAETINQKINQVESLKQLDSPQYKDALTRCEQGDKELNQMLKDHPRRQSLFVQLHGTWEQQNTNWATVPLEELPLCPKASRLGQQAHQNYETAKQELEESLALRVKMGNDLAFLQQHKPQVYQEHFTPDGELRSGIEATRLAIINFRSKLIQGDWSSLGFHLFSLLVSIITSGPACGMTIALSLRKDTRQSFSETVELQRNIWLESRRQELRELMNSEAEFND</sequence>